<evidence type="ECO:0000313" key="6">
    <source>
        <dbReference type="Proteomes" id="UP000553193"/>
    </source>
</evidence>
<comment type="similarity">
    <text evidence="1">Belongs to the glycosyltransferase 2 family.</text>
</comment>
<evidence type="ECO:0000256" key="1">
    <source>
        <dbReference type="ARBA" id="ARBA00006739"/>
    </source>
</evidence>
<evidence type="ECO:0000313" key="5">
    <source>
        <dbReference type="EMBL" id="MBB3898050.1"/>
    </source>
</evidence>
<dbReference type="InterPro" id="IPR001173">
    <property type="entry name" value="Glyco_trans_2-like"/>
</dbReference>
<dbReference type="Gene3D" id="3.90.550.10">
    <property type="entry name" value="Spore Coat Polysaccharide Biosynthesis Protein SpsA, Chain A"/>
    <property type="match status" value="1"/>
</dbReference>
<sequence>MISLVVATLGRVEEIGALFDSLAVQEVTFEVILVDQNQDARLGPLVAEWASRLPLRHLRAPRPHANAGRNLGLRHARGDLVVFPDDDCLMPPGTLARVRAAFDMDPALAALTGPAGAPEGRLGSGRWNDRAGPITLANVWTSVIEFNLWLRRDAALRLGGFDESMGPGARFGSAEGNDLVCRALAAGMEARYDLDLRVIHPDKRLSPEAVARAQRYGLGLGFALRRHPVPLPVRAAFLYRPLGGALVSLARGRLLHARYYMASLLGRAQGMLARPLPWPASLEPAPMEPTP</sequence>
<dbReference type="AlphaFoldDB" id="A0A840ACJ6"/>
<protein>
    <submittedName>
        <fullName evidence="5">Glycosyltransferase involved in cell wall biosynthesis</fullName>
    </submittedName>
</protein>
<accession>A0A840ACJ6</accession>
<comment type="caution">
    <text evidence="5">The sequence shown here is derived from an EMBL/GenBank/DDBJ whole genome shotgun (WGS) entry which is preliminary data.</text>
</comment>
<proteinExistence type="inferred from homology"/>
<dbReference type="CDD" id="cd00761">
    <property type="entry name" value="Glyco_tranf_GTA_type"/>
    <property type="match status" value="1"/>
</dbReference>
<dbReference type="Pfam" id="PF00535">
    <property type="entry name" value="Glycos_transf_2"/>
    <property type="match status" value="1"/>
</dbReference>
<evidence type="ECO:0000259" key="4">
    <source>
        <dbReference type="Pfam" id="PF00535"/>
    </source>
</evidence>
<organism evidence="5 6">
    <name type="scientific">Roseococcus suduntuyensis</name>
    <dbReference type="NCBI Taxonomy" id="455361"/>
    <lineage>
        <taxon>Bacteria</taxon>
        <taxon>Pseudomonadati</taxon>
        <taxon>Pseudomonadota</taxon>
        <taxon>Alphaproteobacteria</taxon>
        <taxon>Acetobacterales</taxon>
        <taxon>Roseomonadaceae</taxon>
        <taxon>Roseococcus</taxon>
    </lineage>
</organism>
<gene>
    <name evidence="5" type="ORF">GGQ83_001487</name>
</gene>
<dbReference type="PANTHER" id="PTHR43179:SF12">
    <property type="entry name" value="GALACTOFURANOSYLTRANSFERASE GLFT2"/>
    <property type="match status" value="1"/>
</dbReference>
<name>A0A840ACJ6_9PROT</name>
<dbReference type="RefSeq" id="WP_184383149.1">
    <property type="nucleotide sequence ID" value="NZ_JACIDJ010000002.1"/>
</dbReference>
<keyword evidence="2" id="KW-0328">Glycosyltransferase</keyword>
<evidence type="ECO:0000256" key="3">
    <source>
        <dbReference type="ARBA" id="ARBA00022679"/>
    </source>
</evidence>
<dbReference type="InterPro" id="IPR029044">
    <property type="entry name" value="Nucleotide-diphossugar_trans"/>
</dbReference>
<dbReference type="SUPFAM" id="SSF53448">
    <property type="entry name" value="Nucleotide-diphospho-sugar transferases"/>
    <property type="match status" value="1"/>
</dbReference>
<feature type="domain" description="Glycosyltransferase 2-like" evidence="4">
    <location>
        <begin position="3"/>
        <end position="114"/>
    </location>
</feature>
<reference evidence="5 6" key="1">
    <citation type="submission" date="2020-08" db="EMBL/GenBank/DDBJ databases">
        <title>Genomic Encyclopedia of Type Strains, Phase IV (KMG-IV): sequencing the most valuable type-strain genomes for metagenomic binning, comparative biology and taxonomic classification.</title>
        <authorList>
            <person name="Goeker M."/>
        </authorList>
    </citation>
    <scope>NUCLEOTIDE SEQUENCE [LARGE SCALE GENOMIC DNA]</scope>
    <source>
        <strain evidence="5 6">DSM 19979</strain>
    </source>
</reference>
<evidence type="ECO:0000256" key="2">
    <source>
        <dbReference type="ARBA" id="ARBA00022676"/>
    </source>
</evidence>
<keyword evidence="3 5" id="KW-0808">Transferase</keyword>
<dbReference type="Proteomes" id="UP000553193">
    <property type="component" value="Unassembled WGS sequence"/>
</dbReference>
<keyword evidence="6" id="KW-1185">Reference proteome</keyword>
<dbReference type="EMBL" id="JACIDJ010000002">
    <property type="protein sequence ID" value="MBB3898050.1"/>
    <property type="molecule type" value="Genomic_DNA"/>
</dbReference>
<dbReference type="PANTHER" id="PTHR43179">
    <property type="entry name" value="RHAMNOSYLTRANSFERASE WBBL"/>
    <property type="match status" value="1"/>
</dbReference>
<dbReference type="GO" id="GO:0016757">
    <property type="term" value="F:glycosyltransferase activity"/>
    <property type="evidence" value="ECO:0007669"/>
    <property type="project" value="UniProtKB-KW"/>
</dbReference>